<dbReference type="Gene3D" id="1.20.1050.10">
    <property type="match status" value="1"/>
</dbReference>
<dbReference type="Proteomes" id="UP000241167">
    <property type="component" value="Unassembled WGS sequence"/>
</dbReference>
<gene>
    <name evidence="3" type="ORF">C7I55_18395</name>
</gene>
<dbReference type="SFLD" id="SFLDS00019">
    <property type="entry name" value="Glutathione_Transferase_(cytos"/>
    <property type="match status" value="1"/>
</dbReference>
<sequence length="204" mass="22468">MDLYFSPLACSLGARIALYEAGAEAGYHLVDAATKTTQGRDYRQINPKGLVPAIRTVDGEVLSENAAVLQYIADCFPKAKLAPAAGPERYRLQQWLSFIATELHKAVFAPLLGRNSNDGARDYARALAAERFDYLNAELSSRDYLLGTFSVADAYLAAVLNWAPYVKIDLAQWPDVAAYRDRLAARPSVARAMAEEMDLYRQAA</sequence>
<dbReference type="InterPro" id="IPR040079">
    <property type="entry name" value="Glutathione_S-Trfase"/>
</dbReference>
<dbReference type="InterPro" id="IPR036282">
    <property type="entry name" value="Glutathione-S-Trfase_C_sf"/>
</dbReference>
<dbReference type="InterPro" id="IPR010987">
    <property type="entry name" value="Glutathione-S-Trfase_C-like"/>
</dbReference>
<dbReference type="Pfam" id="PF00043">
    <property type="entry name" value="GST_C"/>
    <property type="match status" value="1"/>
</dbReference>
<evidence type="ECO:0000313" key="3">
    <source>
        <dbReference type="EMBL" id="PSJ38415.1"/>
    </source>
</evidence>
<dbReference type="InterPro" id="IPR004046">
    <property type="entry name" value="GST_C"/>
</dbReference>
<dbReference type="RefSeq" id="WP_106514484.1">
    <property type="nucleotide sequence ID" value="NZ_PXYI01000006.1"/>
</dbReference>
<dbReference type="EMBL" id="PXYI01000006">
    <property type="protein sequence ID" value="PSJ38415.1"/>
    <property type="molecule type" value="Genomic_DNA"/>
</dbReference>
<comment type="caution">
    <text evidence="3">The sequence shown here is derived from an EMBL/GenBank/DDBJ whole genome shotgun (WGS) entry which is preliminary data.</text>
</comment>
<dbReference type="SFLD" id="SFLDG01150">
    <property type="entry name" value="Main.1:_Beta-like"/>
    <property type="match status" value="1"/>
</dbReference>
<dbReference type="AlphaFoldDB" id="A0A2P7QK84"/>
<feature type="domain" description="GST C-terminal" evidence="2">
    <location>
        <begin position="85"/>
        <end position="204"/>
    </location>
</feature>
<proteinExistence type="predicted"/>
<keyword evidence="3" id="KW-0808">Transferase</keyword>
<dbReference type="Pfam" id="PF13409">
    <property type="entry name" value="GST_N_2"/>
    <property type="match status" value="1"/>
</dbReference>
<dbReference type="PROSITE" id="PS50404">
    <property type="entry name" value="GST_NTER"/>
    <property type="match status" value="1"/>
</dbReference>
<dbReference type="CDD" id="cd03188">
    <property type="entry name" value="GST_C_Beta"/>
    <property type="match status" value="1"/>
</dbReference>
<dbReference type="PANTHER" id="PTHR44051:SF8">
    <property type="entry name" value="GLUTATHIONE S-TRANSFERASE GSTA"/>
    <property type="match status" value="1"/>
</dbReference>
<name>A0A2P7QK84_9SPHN</name>
<evidence type="ECO:0000313" key="4">
    <source>
        <dbReference type="Proteomes" id="UP000241167"/>
    </source>
</evidence>
<dbReference type="OrthoDB" id="7583243at2"/>
<dbReference type="PROSITE" id="PS50405">
    <property type="entry name" value="GST_CTER"/>
    <property type="match status" value="1"/>
</dbReference>
<reference evidence="3 4" key="1">
    <citation type="submission" date="2018-03" db="EMBL/GenBank/DDBJ databases">
        <title>The draft genome of Sphingosinicella sp. GL-C-18.</title>
        <authorList>
            <person name="Liu L."/>
            <person name="Li L."/>
            <person name="Liang L."/>
            <person name="Zhang X."/>
            <person name="Wang T."/>
        </authorList>
    </citation>
    <scope>NUCLEOTIDE SEQUENCE [LARGE SCALE GENOMIC DNA]</scope>
    <source>
        <strain evidence="3 4">GL-C-18</strain>
    </source>
</reference>
<dbReference type="SUPFAM" id="SSF47616">
    <property type="entry name" value="GST C-terminal domain-like"/>
    <property type="match status" value="1"/>
</dbReference>
<dbReference type="Gene3D" id="3.40.30.10">
    <property type="entry name" value="Glutaredoxin"/>
    <property type="match status" value="1"/>
</dbReference>
<evidence type="ECO:0000259" key="1">
    <source>
        <dbReference type="PROSITE" id="PS50404"/>
    </source>
</evidence>
<organism evidence="3 4">
    <name type="scientific">Allosphingosinicella deserti</name>
    <dbReference type="NCBI Taxonomy" id="2116704"/>
    <lineage>
        <taxon>Bacteria</taxon>
        <taxon>Pseudomonadati</taxon>
        <taxon>Pseudomonadota</taxon>
        <taxon>Alphaproteobacteria</taxon>
        <taxon>Sphingomonadales</taxon>
        <taxon>Sphingomonadaceae</taxon>
        <taxon>Allosphingosinicella</taxon>
    </lineage>
</organism>
<dbReference type="InterPro" id="IPR036249">
    <property type="entry name" value="Thioredoxin-like_sf"/>
</dbReference>
<dbReference type="SUPFAM" id="SSF52833">
    <property type="entry name" value="Thioredoxin-like"/>
    <property type="match status" value="1"/>
</dbReference>
<dbReference type="GO" id="GO:0016740">
    <property type="term" value="F:transferase activity"/>
    <property type="evidence" value="ECO:0007669"/>
    <property type="project" value="UniProtKB-KW"/>
</dbReference>
<keyword evidence="4" id="KW-1185">Reference proteome</keyword>
<dbReference type="PANTHER" id="PTHR44051">
    <property type="entry name" value="GLUTATHIONE S-TRANSFERASE-RELATED"/>
    <property type="match status" value="1"/>
</dbReference>
<feature type="domain" description="GST N-terminal" evidence="1">
    <location>
        <begin position="1"/>
        <end position="80"/>
    </location>
</feature>
<evidence type="ECO:0000259" key="2">
    <source>
        <dbReference type="PROSITE" id="PS50405"/>
    </source>
</evidence>
<accession>A0A2P7QK84</accession>
<dbReference type="CDD" id="cd03057">
    <property type="entry name" value="GST_N_Beta"/>
    <property type="match status" value="1"/>
</dbReference>
<protein>
    <submittedName>
        <fullName evidence="3">Glutathione S-transferase</fullName>
    </submittedName>
</protein>
<dbReference type="InterPro" id="IPR004045">
    <property type="entry name" value="Glutathione_S-Trfase_N"/>
</dbReference>
<dbReference type="SFLD" id="SFLDG00358">
    <property type="entry name" value="Main_(cytGST)"/>
    <property type="match status" value="1"/>
</dbReference>